<proteinExistence type="predicted"/>
<keyword evidence="2" id="KW-1185">Reference proteome</keyword>
<sequence length="160" mass="16302">MPAAHKLGLDDFTSLQAKFATLLGNAEDVAALACGWISDEEFASRMATREAGLVGAVRQAGITAQRRAAAAAAAAAAAGAGVAGGSSSGGDGAVPSTPVQVDCSLVPFRGGVWLMCSLCYGHVDEQGMLYTSKIYCVRFSQVDPTGANVLETPPYVSTTE</sequence>
<organism evidence="1 2">
    <name type="scientific">Chlamydomonas incerta</name>
    <dbReference type="NCBI Taxonomy" id="51695"/>
    <lineage>
        <taxon>Eukaryota</taxon>
        <taxon>Viridiplantae</taxon>
        <taxon>Chlorophyta</taxon>
        <taxon>core chlorophytes</taxon>
        <taxon>Chlorophyceae</taxon>
        <taxon>CS clade</taxon>
        <taxon>Chlamydomonadales</taxon>
        <taxon>Chlamydomonadaceae</taxon>
        <taxon>Chlamydomonas</taxon>
    </lineage>
</organism>
<protein>
    <submittedName>
        <fullName evidence="1">Uncharacterized protein</fullName>
    </submittedName>
</protein>
<evidence type="ECO:0000313" key="1">
    <source>
        <dbReference type="EMBL" id="KAG2425276.1"/>
    </source>
</evidence>
<accession>A0A835VU08</accession>
<dbReference type="OrthoDB" id="10520161at2759"/>
<comment type="caution">
    <text evidence="1">The sequence shown here is derived from an EMBL/GenBank/DDBJ whole genome shotgun (WGS) entry which is preliminary data.</text>
</comment>
<reference evidence="1" key="1">
    <citation type="journal article" date="2020" name="bioRxiv">
        <title>Comparative genomics of Chlamydomonas.</title>
        <authorList>
            <person name="Craig R.J."/>
            <person name="Hasan A.R."/>
            <person name="Ness R.W."/>
            <person name="Keightley P.D."/>
        </authorList>
    </citation>
    <scope>NUCLEOTIDE SEQUENCE</scope>
    <source>
        <strain evidence="1">SAG 7.73</strain>
    </source>
</reference>
<gene>
    <name evidence="1" type="ORF">HXX76_013858</name>
</gene>
<dbReference type="Proteomes" id="UP000650467">
    <property type="component" value="Unassembled WGS sequence"/>
</dbReference>
<name>A0A835VU08_CHLIN</name>
<dbReference type="EMBL" id="JAEHOC010000057">
    <property type="protein sequence ID" value="KAG2425276.1"/>
    <property type="molecule type" value="Genomic_DNA"/>
</dbReference>
<evidence type="ECO:0000313" key="2">
    <source>
        <dbReference type="Proteomes" id="UP000650467"/>
    </source>
</evidence>
<dbReference type="AlphaFoldDB" id="A0A835VU08"/>